<evidence type="ECO:0000256" key="2">
    <source>
        <dbReference type="SAM" id="SignalP"/>
    </source>
</evidence>
<name>A0ABU0YHL7_9PROT</name>
<feature type="chain" id="PRO_5046078142" description="Lipoprotein" evidence="2">
    <location>
        <begin position="27"/>
        <end position="78"/>
    </location>
</feature>
<keyword evidence="4" id="KW-1185">Reference proteome</keyword>
<gene>
    <name evidence="3" type="ORF">Q8A70_03395</name>
</gene>
<organism evidence="3 4">
    <name type="scientific">Dongia sedimenti</name>
    <dbReference type="NCBI Taxonomy" id="3064282"/>
    <lineage>
        <taxon>Bacteria</taxon>
        <taxon>Pseudomonadati</taxon>
        <taxon>Pseudomonadota</taxon>
        <taxon>Alphaproteobacteria</taxon>
        <taxon>Rhodospirillales</taxon>
        <taxon>Dongiaceae</taxon>
        <taxon>Dongia</taxon>
    </lineage>
</organism>
<dbReference type="Proteomes" id="UP001230156">
    <property type="component" value="Unassembled WGS sequence"/>
</dbReference>
<feature type="signal peptide" evidence="2">
    <location>
        <begin position="1"/>
        <end position="26"/>
    </location>
</feature>
<reference evidence="4" key="1">
    <citation type="submission" date="2023-08" db="EMBL/GenBank/DDBJ databases">
        <title>Rhodospirillaceae gen. nov., a novel taxon isolated from the Yangtze River Yuezi River estuary sludge.</title>
        <authorList>
            <person name="Ruan L."/>
        </authorList>
    </citation>
    <scope>NUCLEOTIDE SEQUENCE [LARGE SCALE GENOMIC DNA]</scope>
    <source>
        <strain evidence="4">R-7</strain>
    </source>
</reference>
<sequence length="78" mass="8259">MKNSIASRGLRAALFAFSGTLLLALAACNNGYGPPSPDQASLTWGQQHYLDNQAAQANHDSRRSDRSDHLGAGLHGNP</sequence>
<keyword evidence="2" id="KW-0732">Signal</keyword>
<feature type="region of interest" description="Disordered" evidence="1">
    <location>
        <begin position="53"/>
        <end position="78"/>
    </location>
</feature>
<evidence type="ECO:0000313" key="4">
    <source>
        <dbReference type="Proteomes" id="UP001230156"/>
    </source>
</evidence>
<dbReference type="EMBL" id="JAUYVI010000001">
    <property type="protein sequence ID" value="MDQ7246690.1"/>
    <property type="molecule type" value="Genomic_DNA"/>
</dbReference>
<evidence type="ECO:0000256" key="1">
    <source>
        <dbReference type="SAM" id="MobiDB-lite"/>
    </source>
</evidence>
<protein>
    <recommendedName>
        <fullName evidence="5">Lipoprotein</fullName>
    </recommendedName>
</protein>
<dbReference type="RefSeq" id="WP_379954081.1">
    <property type="nucleotide sequence ID" value="NZ_JAUYVI010000001.1"/>
</dbReference>
<evidence type="ECO:0008006" key="5">
    <source>
        <dbReference type="Google" id="ProtNLM"/>
    </source>
</evidence>
<evidence type="ECO:0000313" key="3">
    <source>
        <dbReference type="EMBL" id="MDQ7246690.1"/>
    </source>
</evidence>
<proteinExistence type="predicted"/>
<feature type="compositionally biased region" description="Basic and acidic residues" evidence="1">
    <location>
        <begin position="59"/>
        <end position="69"/>
    </location>
</feature>
<comment type="caution">
    <text evidence="3">The sequence shown here is derived from an EMBL/GenBank/DDBJ whole genome shotgun (WGS) entry which is preliminary data.</text>
</comment>
<accession>A0ABU0YHL7</accession>
<dbReference type="PROSITE" id="PS51257">
    <property type="entry name" value="PROKAR_LIPOPROTEIN"/>
    <property type="match status" value="1"/>
</dbReference>